<evidence type="ECO:0000256" key="18">
    <source>
        <dbReference type="ARBA" id="ARBA00023268"/>
    </source>
</evidence>
<dbReference type="Pfam" id="PF00242">
    <property type="entry name" value="DNA_pol_viral_N"/>
    <property type="match status" value="1"/>
</dbReference>
<comment type="similarity">
    <text evidence="2">Belongs to the hepadnaviridae P protein family.</text>
</comment>
<evidence type="ECO:0000256" key="9">
    <source>
        <dbReference type="ARBA" id="ARBA00022705"/>
    </source>
</evidence>
<keyword evidence="14" id="KW-0460">Magnesium</keyword>
<dbReference type="Pfam" id="PF00336">
    <property type="entry name" value="DNA_pol_viral_C"/>
    <property type="match status" value="1"/>
</dbReference>
<feature type="compositionally biased region" description="Polar residues" evidence="19">
    <location>
        <begin position="307"/>
        <end position="360"/>
    </location>
</feature>
<evidence type="ECO:0000256" key="10">
    <source>
        <dbReference type="ARBA" id="ARBA00022722"/>
    </source>
</evidence>
<name>A0A8F3CIL7_HBV</name>
<evidence type="ECO:0000256" key="17">
    <source>
        <dbReference type="ARBA" id="ARBA00023125"/>
    </source>
</evidence>
<reference evidence="22" key="2">
    <citation type="submission" date="2021-04" db="EMBL/GenBank/DDBJ databases">
        <authorList>
            <person name="Chen X."/>
            <person name="Shi M."/>
            <person name="Wu W."/>
        </authorList>
    </citation>
    <scope>NUCLEOTIDE SEQUENCE</scope>
    <source>
        <strain evidence="22">Cxx12</strain>
    </source>
</reference>
<dbReference type="GO" id="GO:0003887">
    <property type="term" value="F:DNA-directed DNA polymerase activity"/>
    <property type="evidence" value="ECO:0007669"/>
    <property type="project" value="UniProtKB-KW"/>
</dbReference>
<keyword evidence="9" id="KW-0235">DNA replication</keyword>
<evidence type="ECO:0000256" key="8">
    <source>
        <dbReference type="ARBA" id="ARBA00022695"/>
    </source>
</evidence>
<evidence type="ECO:0000313" key="22">
    <source>
        <dbReference type="EMBL" id="QWY26520.1"/>
    </source>
</evidence>
<dbReference type="EC" id="2.7.7.49" evidence="5"/>
<feature type="transmembrane region" description="Helical" evidence="20">
    <location>
        <begin position="516"/>
        <end position="538"/>
    </location>
</feature>
<keyword evidence="13" id="KW-0378">Hydrolase</keyword>
<evidence type="ECO:0000256" key="11">
    <source>
        <dbReference type="ARBA" id="ARBA00022723"/>
    </source>
</evidence>
<dbReference type="EMBL" id="MZ244217">
    <property type="protein sequence ID" value="QWY26520.1"/>
    <property type="molecule type" value="Genomic_DNA"/>
</dbReference>
<feature type="compositionally biased region" description="Basic residues" evidence="19">
    <location>
        <begin position="255"/>
        <end position="264"/>
    </location>
</feature>
<evidence type="ECO:0000256" key="19">
    <source>
        <dbReference type="SAM" id="MobiDB-lite"/>
    </source>
</evidence>
<dbReference type="InterPro" id="IPR043502">
    <property type="entry name" value="DNA/RNA_pol_sf"/>
</dbReference>
<feature type="compositionally biased region" description="Low complexity" evidence="19">
    <location>
        <begin position="272"/>
        <end position="285"/>
    </location>
</feature>
<keyword evidence="17" id="KW-0238">DNA-binding</keyword>
<dbReference type="GO" id="GO:0006260">
    <property type="term" value="P:DNA replication"/>
    <property type="evidence" value="ECO:0007669"/>
    <property type="project" value="UniProtKB-KW"/>
</dbReference>
<evidence type="ECO:0000256" key="1">
    <source>
        <dbReference type="ARBA" id="ARBA00000077"/>
    </source>
</evidence>
<keyword evidence="10" id="KW-0540">Nuclease</keyword>
<feature type="compositionally biased region" description="Polar residues" evidence="19">
    <location>
        <begin position="227"/>
        <end position="243"/>
    </location>
</feature>
<evidence type="ECO:0000256" key="15">
    <source>
        <dbReference type="ARBA" id="ARBA00022918"/>
    </source>
</evidence>
<protein>
    <recommendedName>
        <fullName evidence="6">Protein P</fullName>
        <ecNumber evidence="5">2.7.7.49</ecNumber>
        <ecNumber evidence="4">2.7.7.7</ecNumber>
        <ecNumber evidence="3">3.1.26.4</ecNumber>
    </recommendedName>
</protein>
<dbReference type="GO" id="GO:0046872">
    <property type="term" value="F:metal ion binding"/>
    <property type="evidence" value="ECO:0007669"/>
    <property type="project" value="UniProtKB-KW"/>
</dbReference>
<dbReference type="GO" id="GO:0004523">
    <property type="term" value="F:RNA-DNA hybrid ribonuclease activity"/>
    <property type="evidence" value="ECO:0007669"/>
    <property type="project" value="UniProtKB-EC"/>
</dbReference>
<dbReference type="EC" id="2.7.7.7" evidence="4"/>
<feature type="domain" description="Reverse transcriptase" evidence="21">
    <location>
        <begin position="370"/>
        <end position="601"/>
    </location>
</feature>
<keyword evidence="20" id="KW-1133">Transmembrane helix</keyword>
<keyword evidence="20" id="KW-0812">Transmembrane</keyword>
<evidence type="ECO:0000256" key="5">
    <source>
        <dbReference type="ARBA" id="ARBA00012493"/>
    </source>
</evidence>
<dbReference type="PROSITE" id="PS50878">
    <property type="entry name" value="RT_POL"/>
    <property type="match status" value="1"/>
</dbReference>
<comment type="catalytic activity">
    <reaction evidence="1">
        <text>Endonucleolytic cleavage to 5'-phosphomonoester.</text>
        <dbReference type="EC" id="3.1.26.4"/>
    </reaction>
</comment>
<proteinExistence type="inferred from homology"/>
<dbReference type="InterPro" id="IPR000477">
    <property type="entry name" value="RT_dom"/>
</dbReference>
<keyword evidence="11" id="KW-0479">Metal-binding</keyword>
<keyword evidence="16" id="KW-0239">DNA-directed DNA polymerase</keyword>
<evidence type="ECO:0000256" key="2">
    <source>
        <dbReference type="ARBA" id="ARBA00007994"/>
    </source>
</evidence>
<evidence type="ECO:0000256" key="6">
    <source>
        <dbReference type="ARBA" id="ARBA00021149"/>
    </source>
</evidence>
<accession>A0A8F3CIL7</accession>
<organismHost>
    <name type="scientific">Pan troglodytes</name>
    <name type="common">Chimpanzee</name>
    <dbReference type="NCBI Taxonomy" id="9598"/>
</organismHost>
<organismHost>
    <name type="scientific">Homo sapiens</name>
    <name type="common">Human</name>
    <dbReference type="NCBI Taxonomy" id="9606"/>
</organismHost>
<evidence type="ECO:0000256" key="7">
    <source>
        <dbReference type="ARBA" id="ARBA00022679"/>
    </source>
</evidence>
<dbReference type="EC" id="3.1.26.4" evidence="3"/>
<dbReference type="InterPro" id="IPR051320">
    <property type="entry name" value="Viral_Replic_Matur_Polypro"/>
</dbReference>
<keyword evidence="7" id="KW-0808">Transferase</keyword>
<dbReference type="GO" id="GO:0003964">
    <property type="term" value="F:RNA-directed DNA polymerase activity"/>
    <property type="evidence" value="ECO:0007669"/>
    <property type="project" value="UniProtKB-KW"/>
</dbReference>
<keyword evidence="12" id="KW-0255">Endonuclease</keyword>
<evidence type="ECO:0000256" key="3">
    <source>
        <dbReference type="ARBA" id="ARBA00012180"/>
    </source>
</evidence>
<evidence type="ECO:0000256" key="20">
    <source>
        <dbReference type="SAM" id="Phobius"/>
    </source>
</evidence>
<feature type="compositionally biased region" description="Polar residues" evidence="19">
    <location>
        <begin position="286"/>
        <end position="298"/>
    </location>
</feature>
<organism evidence="22">
    <name type="scientific">Hepatitis B virus</name>
    <name type="common">HBV</name>
    <dbReference type="NCBI Taxonomy" id="10407"/>
    <lineage>
        <taxon>Viruses</taxon>
        <taxon>Riboviria</taxon>
        <taxon>Pararnavirae</taxon>
        <taxon>Artverviricota</taxon>
        <taxon>Revtraviricetes</taxon>
        <taxon>Blubervirales</taxon>
        <taxon>Hepadnaviridae</taxon>
        <taxon>Orthohepadnavirus</taxon>
        <taxon>Orthohepadnavirus hominoidei</taxon>
    </lineage>
</organism>
<evidence type="ECO:0000259" key="21">
    <source>
        <dbReference type="PROSITE" id="PS50878"/>
    </source>
</evidence>
<dbReference type="PANTHER" id="PTHR33064:SF37">
    <property type="entry name" value="RIBONUCLEASE H"/>
    <property type="match status" value="1"/>
</dbReference>
<dbReference type="InterPro" id="IPR001462">
    <property type="entry name" value="DNApol_viral_C"/>
</dbReference>
<dbReference type="Pfam" id="PF00078">
    <property type="entry name" value="RVT_1"/>
    <property type="match status" value="1"/>
</dbReference>
<evidence type="ECO:0000256" key="4">
    <source>
        <dbReference type="ARBA" id="ARBA00012417"/>
    </source>
</evidence>
<keyword evidence="20" id="KW-0472">Membrane</keyword>
<sequence>MLPSSLRCHHRAVGPNLSDELVLRHLVDAARPDPLLDGGQNRLSSEHSLESLKGLYQNQEAVFNPKWNIPEFPYIHLSEEIVKDIPSRKWKLLMPARIYVPSAFYYPHEKAVKNKYPDFIHEHQRLVLFYIWELYKKGILYLRHSAHEWKVKAPLYSWEEKLLRKHNVTNGGPVQISRDLSMGSSLRLSMEVDAQPKLGRVDSNSLHSVGAHSPVSPVAGKCYRTQSVSRNLLPDQRSSTNKTRYSKPKEAFKQQRSRSRRSSRTSKNYLGNNSPSNSFSGSCQSVRSSDTRSYQSRDSCPRVKSNHAANSSNCAFSVKTNSTPTKKACSKSSPVHNTSPQAGPSNGKNHSHSTNSSNADPSEAFQHGCILHVGRTRIPNRVTGGVFLVDKNPRNAKDCRLVVDFSQFSREPNAVSWPRFASPNLSTLAELLPSNLQWVSLDVSAAFYHIPITPHAAARVLIGLPRLSWTDFDVWNLPAGMLKDLYNCGKQDLLLLLRENGRHLYLPERTLGFRKLPMGIGISPFFLAIFSAVLCQFFRRTFHDVFAFAYMDDIVLGCKSDSYLVSVVHAILDILSRYGIAVNPDKTKWSGNLLHFLGLELSPKGWLPQSEKQEKINHLLHAIDTRCSYDFKVLQRLTGHLAFHAPFTLTGYPLLIPLYKAIQAKANYKFSNWYKSTLIYWYSHLVPKRPIWKGWPQVFADATPEKLGVADYCNHLTKAWDIPQLPIHVAELLAVLMASRAGHKIIGCDNQIVCSKKFTSFPWSLACIANIMLHDVSLLYISSKDNPADLPSRNIAVLLQYPKILPKDYTELNHVNLTVFPVQQDIPPRPQTISWR</sequence>
<dbReference type="GO" id="GO:0003677">
    <property type="term" value="F:DNA binding"/>
    <property type="evidence" value="ECO:0007669"/>
    <property type="project" value="UniProtKB-KW"/>
</dbReference>
<feature type="region of interest" description="Disordered" evidence="19">
    <location>
        <begin position="227"/>
        <end position="361"/>
    </location>
</feature>
<dbReference type="PANTHER" id="PTHR33064">
    <property type="entry name" value="POL PROTEIN"/>
    <property type="match status" value="1"/>
</dbReference>
<dbReference type="InterPro" id="IPR043128">
    <property type="entry name" value="Rev_trsase/Diguanyl_cyclase"/>
</dbReference>
<evidence type="ECO:0000256" key="12">
    <source>
        <dbReference type="ARBA" id="ARBA00022759"/>
    </source>
</evidence>
<reference evidence="22" key="1">
    <citation type="journal article" date="2021" name="Viruses">
        <title>Discovery and Characterization of Actively Replicating DNA and Retro-Transcribing Viruses in Lower Vertebrate Hosts Based on RNA Sequencing.</title>
        <authorList>
            <person name="Chen X.X."/>
            <person name="Wu W.C."/>
            <person name="Shi M."/>
        </authorList>
    </citation>
    <scope>NUCLEOTIDE SEQUENCE</scope>
    <source>
        <strain evidence="22">Cxx12</strain>
    </source>
</reference>
<keyword evidence="15" id="KW-0695">RNA-directed DNA polymerase</keyword>
<keyword evidence="18" id="KW-0511">Multifunctional enzyme</keyword>
<evidence type="ECO:0000256" key="16">
    <source>
        <dbReference type="ARBA" id="ARBA00022932"/>
    </source>
</evidence>
<evidence type="ECO:0000256" key="13">
    <source>
        <dbReference type="ARBA" id="ARBA00022801"/>
    </source>
</evidence>
<dbReference type="SUPFAM" id="SSF56672">
    <property type="entry name" value="DNA/RNA polymerases"/>
    <property type="match status" value="1"/>
</dbReference>
<dbReference type="InterPro" id="IPR000201">
    <property type="entry name" value="DNApol_viral_N"/>
</dbReference>
<keyword evidence="8" id="KW-0548">Nucleotidyltransferase</keyword>
<evidence type="ECO:0000256" key="14">
    <source>
        <dbReference type="ARBA" id="ARBA00022842"/>
    </source>
</evidence>
<dbReference type="Gene3D" id="3.30.70.270">
    <property type="match status" value="1"/>
</dbReference>